<dbReference type="SUPFAM" id="SSF47384">
    <property type="entry name" value="Homodimeric domain of signal transducing histidine kinase"/>
    <property type="match status" value="1"/>
</dbReference>
<dbReference type="SMART" id="SM00388">
    <property type="entry name" value="HisKA"/>
    <property type="match status" value="1"/>
</dbReference>
<feature type="transmembrane region" description="Helical" evidence="7">
    <location>
        <begin position="52"/>
        <end position="71"/>
    </location>
</feature>
<dbReference type="SMART" id="SM00387">
    <property type="entry name" value="HATPase_c"/>
    <property type="match status" value="1"/>
</dbReference>
<dbReference type="InterPro" id="IPR036097">
    <property type="entry name" value="HisK_dim/P_sf"/>
</dbReference>
<protein>
    <recommendedName>
        <fullName evidence="2">histidine kinase</fullName>
        <ecNumber evidence="2">2.7.13.3</ecNumber>
    </recommendedName>
</protein>
<evidence type="ECO:0000259" key="8">
    <source>
        <dbReference type="PROSITE" id="PS50109"/>
    </source>
</evidence>
<dbReference type="SUPFAM" id="SSF55874">
    <property type="entry name" value="ATPase domain of HSP90 chaperone/DNA topoisomerase II/histidine kinase"/>
    <property type="match status" value="1"/>
</dbReference>
<evidence type="ECO:0000313" key="9">
    <source>
        <dbReference type="EMBL" id="ACV11820.1"/>
    </source>
</evidence>
<dbReference type="Pfam" id="PF00512">
    <property type="entry name" value="HisKA"/>
    <property type="match status" value="1"/>
</dbReference>
<accession>C7NQ76</accession>
<feature type="domain" description="Histidine kinase" evidence="8">
    <location>
        <begin position="251"/>
        <end position="441"/>
    </location>
</feature>
<sequence>MTGLATGSQWLVQPGVPAASLQALIVVMLGGASLLIVGYVDRRIEWVDWTTVAVWSAGGALGGVALGLWIVGDGTGSLVAILQAAVGGAVAGGLAGTKNSRTRQALGSADRDRNRWKSLFERAPTAVADLSLSENTFSIVAVNDEFQKSFPTDGNYEGQQFRSVVDLDDVDEDLHTAAEAGTPLTSEFSISVSGDTRYYRLRLIPYQYDGTRRAFAIITDGTSLKKTQQDLQTAVAELSEKNERLEQFASVVSHDLRNPLHVAAGNLELVDAPGDQQHLERTATALDRIETLIDDLLTLAREGKSVGDLEPVALGSAATQAWNTVDAEEMTLTVDTEVRILADEDRLQQLFENLFRNAREHAGNDITVTVGDLGNGEGFFVSDDGPGIPADEHEDVFEPGNSSKSDGTGLGLDIVRTIARGHDWRVAVTASSQGGAQFEFRNLEYP</sequence>
<dbReference type="SUPFAM" id="SSF55785">
    <property type="entry name" value="PYP-like sensor domain (PAS domain)"/>
    <property type="match status" value="1"/>
</dbReference>
<dbReference type="EMBL" id="CP001687">
    <property type="protein sequence ID" value="ACV11820.1"/>
    <property type="molecule type" value="Genomic_DNA"/>
</dbReference>
<evidence type="ECO:0000256" key="1">
    <source>
        <dbReference type="ARBA" id="ARBA00000085"/>
    </source>
</evidence>
<keyword evidence="7" id="KW-0812">Transmembrane</keyword>
<evidence type="ECO:0000256" key="7">
    <source>
        <dbReference type="SAM" id="Phobius"/>
    </source>
</evidence>
<name>C7NQ76_HALUD</name>
<dbReference type="InterPro" id="IPR050736">
    <property type="entry name" value="Sensor_HK_Regulatory"/>
</dbReference>
<dbReference type="PANTHER" id="PTHR43711:SF1">
    <property type="entry name" value="HISTIDINE KINASE 1"/>
    <property type="match status" value="1"/>
</dbReference>
<dbReference type="KEGG" id="hut:Huta_1646"/>
<feature type="transmembrane region" description="Helical" evidence="7">
    <location>
        <begin position="77"/>
        <end position="96"/>
    </location>
</feature>
<keyword evidence="5 9" id="KW-0418">Kinase</keyword>
<keyword evidence="6" id="KW-0902">Two-component regulatory system</keyword>
<evidence type="ECO:0000256" key="4">
    <source>
        <dbReference type="ARBA" id="ARBA00022679"/>
    </source>
</evidence>
<dbReference type="GeneID" id="8383926"/>
<keyword evidence="4" id="KW-0808">Transferase</keyword>
<dbReference type="EC" id="2.7.13.3" evidence="2"/>
<keyword evidence="3" id="KW-0597">Phosphoprotein</keyword>
<dbReference type="HOGENOM" id="CLU_000445_114_58_2"/>
<keyword evidence="10" id="KW-1185">Reference proteome</keyword>
<dbReference type="Gene3D" id="1.10.287.130">
    <property type="match status" value="1"/>
</dbReference>
<proteinExistence type="predicted"/>
<gene>
    <name evidence="9" type="ordered locus">Huta_1646</name>
</gene>
<dbReference type="InterPro" id="IPR003594">
    <property type="entry name" value="HATPase_dom"/>
</dbReference>
<dbReference type="Pfam" id="PF02518">
    <property type="entry name" value="HATPase_c"/>
    <property type="match status" value="1"/>
</dbReference>
<dbReference type="InterPro" id="IPR003661">
    <property type="entry name" value="HisK_dim/P_dom"/>
</dbReference>
<dbReference type="PRINTS" id="PR00344">
    <property type="entry name" value="BCTRLSENSOR"/>
</dbReference>
<dbReference type="RefSeq" id="WP_015789393.1">
    <property type="nucleotide sequence ID" value="NC_013158.1"/>
</dbReference>
<evidence type="ECO:0000256" key="6">
    <source>
        <dbReference type="ARBA" id="ARBA00023012"/>
    </source>
</evidence>
<dbReference type="InterPro" id="IPR005467">
    <property type="entry name" value="His_kinase_dom"/>
</dbReference>
<evidence type="ECO:0000256" key="5">
    <source>
        <dbReference type="ARBA" id="ARBA00022777"/>
    </source>
</evidence>
<dbReference type="CDD" id="cd00075">
    <property type="entry name" value="HATPase"/>
    <property type="match status" value="1"/>
</dbReference>
<dbReference type="Gene3D" id="3.30.450.20">
    <property type="entry name" value="PAS domain"/>
    <property type="match status" value="1"/>
</dbReference>
<dbReference type="Gene3D" id="3.30.565.10">
    <property type="entry name" value="Histidine kinase-like ATPase, C-terminal domain"/>
    <property type="match status" value="1"/>
</dbReference>
<dbReference type="PANTHER" id="PTHR43711">
    <property type="entry name" value="TWO-COMPONENT HISTIDINE KINASE"/>
    <property type="match status" value="1"/>
</dbReference>
<keyword evidence="7" id="KW-1133">Transmembrane helix</keyword>
<organism evidence="9 10">
    <name type="scientific">Halorhabdus utahensis (strain DSM 12940 / JCM 11049 / AX-2)</name>
    <dbReference type="NCBI Taxonomy" id="519442"/>
    <lineage>
        <taxon>Archaea</taxon>
        <taxon>Methanobacteriati</taxon>
        <taxon>Methanobacteriota</taxon>
        <taxon>Stenosarchaea group</taxon>
        <taxon>Halobacteria</taxon>
        <taxon>Halobacteriales</taxon>
        <taxon>Haloarculaceae</taxon>
        <taxon>Halorhabdus</taxon>
    </lineage>
</organism>
<feature type="transmembrane region" description="Helical" evidence="7">
    <location>
        <begin position="20"/>
        <end position="40"/>
    </location>
</feature>
<dbReference type="eggNOG" id="arCOG02333">
    <property type="taxonomic scope" value="Archaea"/>
</dbReference>
<dbReference type="CDD" id="cd00082">
    <property type="entry name" value="HisKA"/>
    <property type="match status" value="1"/>
</dbReference>
<dbReference type="PROSITE" id="PS50109">
    <property type="entry name" value="HIS_KIN"/>
    <property type="match status" value="1"/>
</dbReference>
<reference evidence="9 10" key="1">
    <citation type="journal article" date="2009" name="Stand. Genomic Sci.">
        <title>Complete genome sequence of Halorhabdus utahensis type strain (AX-2).</title>
        <authorList>
            <person name="Anderson I."/>
            <person name="Tindall B.J."/>
            <person name="Pomrenke H."/>
            <person name="Goker M."/>
            <person name="Lapidus A."/>
            <person name="Nolan M."/>
            <person name="Copeland A."/>
            <person name="Glavina Del Rio T."/>
            <person name="Chen F."/>
            <person name="Tice H."/>
            <person name="Cheng J.F."/>
            <person name="Lucas S."/>
            <person name="Chertkov O."/>
            <person name="Bruce D."/>
            <person name="Brettin T."/>
            <person name="Detter J.C."/>
            <person name="Han C."/>
            <person name="Goodwin L."/>
            <person name="Land M."/>
            <person name="Hauser L."/>
            <person name="Chang Y.J."/>
            <person name="Jeffries C.D."/>
            <person name="Pitluck S."/>
            <person name="Pati A."/>
            <person name="Mavromatis K."/>
            <person name="Ivanova N."/>
            <person name="Ovchinnikova G."/>
            <person name="Chen A."/>
            <person name="Palaniappan K."/>
            <person name="Chain P."/>
            <person name="Rohde M."/>
            <person name="Bristow J."/>
            <person name="Eisen J.A."/>
            <person name="Markowitz V."/>
            <person name="Hugenholtz P."/>
            <person name="Kyrpides N.C."/>
            <person name="Klenk H.P."/>
        </authorList>
    </citation>
    <scope>NUCLEOTIDE SEQUENCE [LARGE SCALE GENOMIC DNA]</scope>
    <source>
        <strain evidence="10">DSM 12940 / JCM 11049 / AX-2</strain>
    </source>
</reference>
<dbReference type="AlphaFoldDB" id="C7NQ76"/>
<dbReference type="InterPro" id="IPR035965">
    <property type="entry name" value="PAS-like_dom_sf"/>
</dbReference>
<dbReference type="STRING" id="519442.Huta_1646"/>
<comment type="catalytic activity">
    <reaction evidence="1">
        <text>ATP + protein L-histidine = ADP + protein N-phospho-L-histidine.</text>
        <dbReference type="EC" id="2.7.13.3"/>
    </reaction>
</comment>
<evidence type="ECO:0000256" key="3">
    <source>
        <dbReference type="ARBA" id="ARBA00022553"/>
    </source>
</evidence>
<keyword evidence="7" id="KW-0472">Membrane</keyword>
<dbReference type="InterPro" id="IPR004358">
    <property type="entry name" value="Sig_transdc_His_kin-like_C"/>
</dbReference>
<dbReference type="InterPro" id="IPR036890">
    <property type="entry name" value="HATPase_C_sf"/>
</dbReference>
<evidence type="ECO:0000256" key="2">
    <source>
        <dbReference type="ARBA" id="ARBA00012438"/>
    </source>
</evidence>
<dbReference type="GO" id="GO:0000155">
    <property type="term" value="F:phosphorelay sensor kinase activity"/>
    <property type="evidence" value="ECO:0007669"/>
    <property type="project" value="InterPro"/>
</dbReference>
<dbReference type="Proteomes" id="UP000002071">
    <property type="component" value="Chromosome"/>
</dbReference>
<evidence type="ECO:0000313" key="10">
    <source>
        <dbReference type="Proteomes" id="UP000002071"/>
    </source>
</evidence>